<dbReference type="Proteomes" id="UP001459277">
    <property type="component" value="Unassembled WGS sequence"/>
</dbReference>
<feature type="region of interest" description="Disordered" evidence="1">
    <location>
        <begin position="450"/>
        <end position="469"/>
    </location>
</feature>
<dbReference type="GO" id="GO:0005880">
    <property type="term" value="C:nuclear microtubule"/>
    <property type="evidence" value="ECO:0007669"/>
    <property type="project" value="TreeGrafter"/>
</dbReference>
<keyword evidence="4" id="KW-1185">Reference proteome</keyword>
<sequence length="518" mass="58508">MEMEMEMEMEVEPVFEVREVVDFDYEFEAAMYFDLSRAETRAEACEAELWFESAKEYPPSPFVTKLVKREDILLENVNTSPKPKNVESTMESDVGVGRGFCALDVNNKEFEGMDRGIFTKLQSGNLQKFLNQPLELTTGMTYYNHLSTDKLKAKAKSAVKPFFPRSSTLMKPTASQLAKQNRPIQVNGSRFQSQLAQNKERSLHYSSGVETQASKRQKLEGGHLHKVTGTNQEANLVHKPSKKDETVDKNSAHGRMKITIPREPELETANRAQRIRPKNSTELEDVKPAARRFKARPLNRKILEAPSLSLPKKSIPKLPEFQEFHLKTLERAMQHTSSFTSSSLHCNNTDKGMDKPRTSIVAGNGNLEPRRPSTMDVTKQDGCDVTHNFKARPLNKKIFSSKGDIGVFRNSKREATVPMEFNFHSEKRIQPNPPTELFSKLSLKAELQPNNGSQLRLPHPTSMSMKGSKENRLSSFQPEHEILHPMKGKPPIFGGQQIQSDGCIFEGGLQSKSSMGIR</sequence>
<dbReference type="InterPro" id="IPR027330">
    <property type="entry name" value="TPX2_central_dom"/>
</dbReference>
<name>A0AAW2BH30_9ROSI</name>
<evidence type="ECO:0000313" key="4">
    <source>
        <dbReference type="Proteomes" id="UP001459277"/>
    </source>
</evidence>
<feature type="compositionally biased region" description="Polar residues" evidence="1">
    <location>
        <begin position="178"/>
        <end position="197"/>
    </location>
</feature>
<feature type="compositionally biased region" description="Polar residues" evidence="1">
    <location>
        <begin position="340"/>
        <end position="350"/>
    </location>
</feature>
<feature type="compositionally biased region" description="Basic and acidic residues" evidence="1">
    <location>
        <begin position="368"/>
        <end position="381"/>
    </location>
</feature>
<dbReference type="EMBL" id="JAZDWU010000012">
    <property type="protein sequence ID" value="KAK9984527.1"/>
    <property type="molecule type" value="Genomic_DNA"/>
</dbReference>
<reference evidence="3 4" key="1">
    <citation type="submission" date="2024-01" db="EMBL/GenBank/DDBJ databases">
        <title>A telomere-to-telomere, gap-free genome of sweet tea (Lithocarpus litseifolius).</title>
        <authorList>
            <person name="Zhou J."/>
        </authorList>
    </citation>
    <scope>NUCLEOTIDE SEQUENCE [LARGE SCALE GENOMIC DNA]</scope>
    <source>
        <strain evidence="3">Zhou-2022a</strain>
        <tissue evidence="3">Leaf</tissue>
    </source>
</reference>
<accession>A0AAW2BH30</accession>
<dbReference type="GO" id="GO:0090307">
    <property type="term" value="P:mitotic spindle assembly"/>
    <property type="evidence" value="ECO:0007669"/>
    <property type="project" value="TreeGrafter"/>
</dbReference>
<dbReference type="AlphaFoldDB" id="A0AAW2BH30"/>
<dbReference type="GO" id="GO:0060236">
    <property type="term" value="P:regulation of mitotic spindle organization"/>
    <property type="evidence" value="ECO:0007669"/>
    <property type="project" value="InterPro"/>
</dbReference>
<feature type="region of interest" description="Disordered" evidence="1">
    <location>
        <begin position="178"/>
        <end position="217"/>
    </location>
</feature>
<gene>
    <name evidence="3" type="ORF">SO802_034052</name>
</gene>
<dbReference type="GO" id="GO:0005819">
    <property type="term" value="C:spindle"/>
    <property type="evidence" value="ECO:0007669"/>
    <property type="project" value="InterPro"/>
</dbReference>
<feature type="region of interest" description="Disordered" evidence="1">
    <location>
        <begin position="340"/>
        <end position="381"/>
    </location>
</feature>
<comment type="caution">
    <text evidence="3">The sequence shown here is derived from an EMBL/GenBank/DDBJ whole genome shotgun (WGS) entry which is preliminary data.</text>
</comment>
<dbReference type="PANTHER" id="PTHR14326">
    <property type="entry name" value="TARGETING PROTEIN FOR XKLP2"/>
    <property type="match status" value="1"/>
</dbReference>
<evidence type="ECO:0000256" key="1">
    <source>
        <dbReference type="SAM" id="MobiDB-lite"/>
    </source>
</evidence>
<organism evidence="3 4">
    <name type="scientific">Lithocarpus litseifolius</name>
    <dbReference type="NCBI Taxonomy" id="425828"/>
    <lineage>
        <taxon>Eukaryota</taxon>
        <taxon>Viridiplantae</taxon>
        <taxon>Streptophyta</taxon>
        <taxon>Embryophyta</taxon>
        <taxon>Tracheophyta</taxon>
        <taxon>Spermatophyta</taxon>
        <taxon>Magnoliopsida</taxon>
        <taxon>eudicotyledons</taxon>
        <taxon>Gunneridae</taxon>
        <taxon>Pentapetalae</taxon>
        <taxon>rosids</taxon>
        <taxon>fabids</taxon>
        <taxon>Fagales</taxon>
        <taxon>Fagaceae</taxon>
        <taxon>Lithocarpus</taxon>
    </lineage>
</organism>
<feature type="domain" description="TPX2 central" evidence="2">
    <location>
        <begin position="256"/>
        <end position="423"/>
    </location>
</feature>
<proteinExistence type="predicted"/>
<evidence type="ECO:0000313" key="3">
    <source>
        <dbReference type="EMBL" id="KAK9984527.1"/>
    </source>
</evidence>
<dbReference type="Pfam" id="PF12214">
    <property type="entry name" value="TPX2_importin"/>
    <property type="match status" value="1"/>
</dbReference>
<dbReference type="PANTHER" id="PTHR14326:SF15">
    <property type="entry name" value="OS06G0130200 PROTEIN"/>
    <property type="match status" value="1"/>
</dbReference>
<dbReference type="InterPro" id="IPR009675">
    <property type="entry name" value="TPX2_fam"/>
</dbReference>
<protein>
    <recommendedName>
        <fullName evidence="2">TPX2 central domain-containing protein</fullName>
    </recommendedName>
</protein>
<evidence type="ECO:0000259" key="2">
    <source>
        <dbReference type="Pfam" id="PF12214"/>
    </source>
</evidence>
<dbReference type="GO" id="GO:0008017">
    <property type="term" value="F:microtubule binding"/>
    <property type="evidence" value="ECO:0007669"/>
    <property type="project" value="TreeGrafter"/>
</dbReference>
<feature type="compositionally biased region" description="Polar residues" evidence="1">
    <location>
        <begin position="204"/>
        <end position="214"/>
    </location>
</feature>
<dbReference type="GO" id="GO:0030295">
    <property type="term" value="F:protein kinase activator activity"/>
    <property type="evidence" value="ECO:0007669"/>
    <property type="project" value="TreeGrafter"/>
</dbReference>